<dbReference type="OrthoDB" id="1739377at2759"/>
<evidence type="ECO:0000259" key="5">
    <source>
        <dbReference type="Pfam" id="PF23180"/>
    </source>
</evidence>
<evidence type="ECO:0000256" key="2">
    <source>
        <dbReference type="ARBA" id="ARBA00022741"/>
    </source>
</evidence>
<reference evidence="7" key="2">
    <citation type="submission" date="2017-02" db="EMBL/GenBank/DDBJ databases">
        <title>Sunflower complete genome.</title>
        <authorList>
            <person name="Langlade N."/>
            <person name="Munos S."/>
        </authorList>
    </citation>
    <scope>NUCLEOTIDE SEQUENCE [LARGE SCALE GENOMIC DNA]</scope>
    <source>
        <tissue evidence="7">Leaves</tissue>
    </source>
</reference>
<dbReference type="GO" id="GO:0004674">
    <property type="term" value="F:protein serine/threonine kinase activity"/>
    <property type="evidence" value="ECO:0007669"/>
    <property type="project" value="UniProtKB-KW"/>
</dbReference>
<evidence type="ECO:0000313" key="6">
    <source>
        <dbReference type="EMBL" id="KAF5804702.1"/>
    </source>
</evidence>
<dbReference type="AlphaFoldDB" id="A0A251UM64"/>
<dbReference type="EMBL" id="CM007894">
    <property type="protein sequence ID" value="OTG24425.1"/>
    <property type="molecule type" value="Genomic_DNA"/>
</dbReference>
<protein>
    <submittedName>
        <fullName evidence="6">Non-specific serine/threonine protein kinase</fullName>
        <ecNumber evidence="6">2.7.11.1</ecNumber>
    </submittedName>
</protein>
<dbReference type="InParanoid" id="A0A251UM64"/>
<evidence type="ECO:0000313" key="8">
    <source>
        <dbReference type="Proteomes" id="UP000215914"/>
    </source>
</evidence>
<keyword evidence="3" id="KW-0067">ATP-binding</keyword>
<keyword evidence="8" id="KW-1185">Reference proteome</keyword>
<dbReference type="InterPro" id="IPR057597">
    <property type="entry name" value="ALE2_N"/>
</dbReference>
<keyword evidence="6" id="KW-0808">Transferase</keyword>
<dbReference type="PANTHER" id="PTHR47989:SF45">
    <property type="entry name" value="OS01G0709500 PROTEIN"/>
    <property type="match status" value="1"/>
</dbReference>
<keyword evidence="2" id="KW-0547">Nucleotide-binding</keyword>
<dbReference type="EC" id="2.7.11.1" evidence="6"/>
<evidence type="ECO:0000256" key="1">
    <source>
        <dbReference type="ARBA" id="ARBA00022527"/>
    </source>
</evidence>
<gene>
    <name evidence="7" type="ORF">HannXRQ_Chr05g0136571</name>
    <name evidence="6" type="ORF">HanXRQr2_Chr05g0200231</name>
</gene>
<sequence>MGANAAGDRLDQTIVLVNLVPLKQNFNFSTAYSIYQKFWRKQVSISKARFGSYQVVHVQFPGLPPSPPSNSAVTIDSKGLPSKPFGADIHRENKKKSKLNGSIIVVVIISSITAFDLLIGAFWLLLLKSGCSSSSLGKPSGKIQIHPPAATLSGLKMKEVWGR</sequence>
<dbReference type="Proteomes" id="UP000215914">
    <property type="component" value="Chromosome 5"/>
</dbReference>
<dbReference type="OMA" id="KQSGHIF"/>
<evidence type="ECO:0000256" key="4">
    <source>
        <dbReference type="SAM" id="Phobius"/>
    </source>
</evidence>
<accession>A0A251UM64</accession>
<dbReference type="GO" id="GO:0005524">
    <property type="term" value="F:ATP binding"/>
    <property type="evidence" value="ECO:0007669"/>
    <property type="project" value="UniProtKB-KW"/>
</dbReference>
<organism evidence="7 8">
    <name type="scientific">Helianthus annuus</name>
    <name type="common">Common sunflower</name>
    <dbReference type="NCBI Taxonomy" id="4232"/>
    <lineage>
        <taxon>Eukaryota</taxon>
        <taxon>Viridiplantae</taxon>
        <taxon>Streptophyta</taxon>
        <taxon>Embryophyta</taxon>
        <taxon>Tracheophyta</taxon>
        <taxon>Spermatophyta</taxon>
        <taxon>Magnoliopsida</taxon>
        <taxon>eudicotyledons</taxon>
        <taxon>Gunneridae</taxon>
        <taxon>Pentapetalae</taxon>
        <taxon>asterids</taxon>
        <taxon>campanulids</taxon>
        <taxon>Asterales</taxon>
        <taxon>Asteraceae</taxon>
        <taxon>Asteroideae</taxon>
        <taxon>Heliantheae alliance</taxon>
        <taxon>Heliantheae</taxon>
        <taxon>Helianthus</taxon>
    </lineage>
</organism>
<reference evidence="6 8" key="1">
    <citation type="journal article" date="2017" name="Nature">
        <title>The sunflower genome provides insights into oil metabolism, flowering and Asterid evolution.</title>
        <authorList>
            <person name="Badouin H."/>
            <person name="Gouzy J."/>
            <person name="Grassa C.J."/>
            <person name="Murat F."/>
            <person name="Staton S.E."/>
            <person name="Cottret L."/>
            <person name="Lelandais-Briere C."/>
            <person name="Owens G.L."/>
            <person name="Carrere S."/>
            <person name="Mayjonade B."/>
            <person name="Legrand L."/>
            <person name="Gill N."/>
            <person name="Kane N.C."/>
            <person name="Bowers J.E."/>
            <person name="Hubner S."/>
            <person name="Bellec A."/>
            <person name="Berard A."/>
            <person name="Berges H."/>
            <person name="Blanchet N."/>
            <person name="Boniface M.C."/>
            <person name="Brunel D."/>
            <person name="Catrice O."/>
            <person name="Chaidir N."/>
            <person name="Claudel C."/>
            <person name="Donnadieu C."/>
            <person name="Faraut T."/>
            <person name="Fievet G."/>
            <person name="Helmstetter N."/>
            <person name="King M."/>
            <person name="Knapp S.J."/>
            <person name="Lai Z."/>
            <person name="Le Paslier M.C."/>
            <person name="Lippi Y."/>
            <person name="Lorenzon L."/>
            <person name="Mandel J.R."/>
            <person name="Marage G."/>
            <person name="Marchand G."/>
            <person name="Marquand E."/>
            <person name="Bret-Mestries E."/>
            <person name="Morien E."/>
            <person name="Nambeesan S."/>
            <person name="Nguyen T."/>
            <person name="Pegot-Espagnet P."/>
            <person name="Pouilly N."/>
            <person name="Raftis F."/>
            <person name="Sallet E."/>
            <person name="Schiex T."/>
            <person name="Thomas J."/>
            <person name="Vandecasteele C."/>
            <person name="Vares D."/>
            <person name="Vear F."/>
            <person name="Vautrin S."/>
            <person name="Crespi M."/>
            <person name="Mangin B."/>
            <person name="Burke J.M."/>
            <person name="Salse J."/>
            <person name="Munos S."/>
            <person name="Vincourt P."/>
            <person name="Rieseberg L.H."/>
            <person name="Langlade N.B."/>
        </authorList>
    </citation>
    <scope>NUCLEOTIDE SEQUENCE [LARGE SCALE GENOMIC DNA]</scope>
    <source>
        <strain evidence="8">cv. SF193</strain>
        <tissue evidence="6">Leaves</tissue>
    </source>
</reference>
<feature type="domain" description="Receptor-like PK ALE2 N-terminal" evidence="5">
    <location>
        <begin position="1"/>
        <end position="64"/>
    </location>
</feature>
<evidence type="ECO:0000313" key="7">
    <source>
        <dbReference type="EMBL" id="OTG24425.1"/>
    </source>
</evidence>
<dbReference type="EMBL" id="MNCJ02000320">
    <property type="protein sequence ID" value="KAF5804702.1"/>
    <property type="molecule type" value="Genomic_DNA"/>
</dbReference>
<dbReference type="PANTHER" id="PTHR47989">
    <property type="entry name" value="OS01G0750732 PROTEIN"/>
    <property type="match status" value="1"/>
</dbReference>
<keyword evidence="1 6" id="KW-0723">Serine/threonine-protein kinase</keyword>
<keyword evidence="4" id="KW-0472">Membrane</keyword>
<evidence type="ECO:0000256" key="3">
    <source>
        <dbReference type="ARBA" id="ARBA00022840"/>
    </source>
</evidence>
<proteinExistence type="predicted"/>
<keyword evidence="6" id="KW-0418">Kinase</keyword>
<dbReference type="Pfam" id="PF23180">
    <property type="entry name" value="ALE2_N"/>
    <property type="match status" value="1"/>
</dbReference>
<reference evidence="6" key="3">
    <citation type="submission" date="2020-06" db="EMBL/GenBank/DDBJ databases">
        <title>Helianthus annuus Genome sequencing and assembly Release 2.</title>
        <authorList>
            <person name="Gouzy J."/>
            <person name="Langlade N."/>
            <person name="Munos S."/>
        </authorList>
    </citation>
    <scope>NUCLEOTIDE SEQUENCE</scope>
    <source>
        <tissue evidence="6">Leaves</tissue>
    </source>
</reference>
<name>A0A251UM64_HELAN</name>
<feature type="transmembrane region" description="Helical" evidence="4">
    <location>
        <begin position="103"/>
        <end position="126"/>
    </location>
</feature>
<dbReference type="Gramene" id="mRNA:HanXRQr2_Chr05g0200231">
    <property type="protein sequence ID" value="mRNA:HanXRQr2_Chr05g0200231"/>
    <property type="gene ID" value="HanXRQr2_Chr05g0200231"/>
</dbReference>
<keyword evidence="4" id="KW-1133">Transmembrane helix</keyword>
<keyword evidence="4" id="KW-0812">Transmembrane</keyword>